<protein>
    <recommendedName>
        <fullName evidence="4">Bacterial toxin 23 domain-containing protein</fullName>
    </recommendedName>
</protein>
<evidence type="ECO:0000256" key="1">
    <source>
        <dbReference type="SAM" id="SignalP"/>
    </source>
</evidence>
<keyword evidence="1" id="KW-0732">Signal</keyword>
<dbReference type="RefSeq" id="WP_344767424.1">
    <property type="nucleotide sequence ID" value="NZ_BAABAK010000011.1"/>
</dbReference>
<reference evidence="3" key="1">
    <citation type="journal article" date="2019" name="Int. J. Syst. Evol. Microbiol.">
        <title>The Global Catalogue of Microorganisms (GCM) 10K type strain sequencing project: providing services to taxonomists for standard genome sequencing and annotation.</title>
        <authorList>
            <consortium name="The Broad Institute Genomics Platform"/>
            <consortium name="The Broad Institute Genome Sequencing Center for Infectious Disease"/>
            <person name="Wu L."/>
            <person name="Ma J."/>
        </authorList>
    </citation>
    <scope>NUCLEOTIDE SEQUENCE [LARGE SCALE GENOMIC DNA]</scope>
    <source>
        <strain evidence="3">JCM 17338</strain>
    </source>
</reference>
<accession>A0ABP7PUL3</accession>
<dbReference type="Proteomes" id="UP001501081">
    <property type="component" value="Unassembled WGS sequence"/>
</dbReference>
<feature type="chain" id="PRO_5045353479" description="Bacterial toxin 23 domain-containing protein" evidence="1">
    <location>
        <begin position="19"/>
        <end position="315"/>
    </location>
</feature>
<evidence type="ECO:0000313" key="3">
    <source>
        <dbReference type="Proteomes" id="UP001501081"/>
    </source>
</evidence>
<proteinExistence type="predicted"/>
<name>A0ABP7PUL3_9SPHI</name>
<organism evidence="2 3">
    <name type="scientific">Pedobacter ginsengiterrae</name>
    <dbReference type="NCBI Taxonomy" id="871696"/>
    <lineage>
        <taxon>Bacteria</taxon>
        <taxon>Pseudomonadati</taxon>
        <taxon>Bacteroidota</taxon>
        <taxon>Sphingobacteriia</taxon>
        <taxon>Sphingobacteriales</taxon>
        <taxon>Sphingobacteriaceae</taxon>
        <taxon>Pedobacter</taxon>
    </lineage>
</organism>
<evidence type="ECO:0000313" key="2">
    <source>
        <dbReference type="EMBL" id="GAA3971180.1"/>
    </source>
</evidence>
<sequence>MKKALLCLFLLFAKISFSQQNEWKYSPYIAFGINIYPTFGSKQFFPGFNLYGGFAVSAIYKERFIANYGGNISFYKKTIGTNLNPLIEKLEIDFTNSFSAGIGGNNLSYPKLIRTLQNSAFYNIHLNNSYFALLSTHVIFNNHKRNQTVGALTLSGPGMSFNYYNDGAIPIKLFAGGDGFDRWWTGGGSFYLHSRRSFNYAELGFDQFTGYQPFLYELSDILGINLPPYSRDETIIDRANIHSNYNSAQYHLRIGLNQNFSVDAGVMGSLRYGREGVIYSFQDLIHIIGKMPMHPNNDQNKIFIGGSFNQMKYVQ</sequence>
<gene>
    <name evidence="2" type="ORF">GCM10022246_24590</name>
</gene>
<evidence type="ECO:0008006" key="4">
    <source>
        <dbReference type="Google" id="ProtNLM"/>
    </source>
</evidence>
<feature type="signal peptide" evidence="1">
    <location>
        <begin position="1"/>
        <end position="18"/>
    </location>
</feature>
<comment type="caution">
    <text evidence="2">The sequence shown here is derived from an EMBL/GenBank/DDBJ whole genome shotgun (WGS) entry which is preliminary data.</text>
</comment>
<keyword evidence="3" id="KW-1185">Reference proteome</keyword>
<dbReference type="EMBL" id="BAABAK010000011">
    <property type="protein sequence ID" value="GAA3971180.1"/>
    <property type="molecule type" value="Genomic_DNA"/>
</dbReference>